<keyword evidence="2" id="KW-1185">Reference proteome</keyword>
<evidence type="ECO:0000313" key="2">
    <source>
        <dbReference type="Proteomes" id="UP001500101"/>
    </source>
</evidence>
<dbReference type="RefSeq" id="WP_344674444.1">
    <property type="nucleotide sequence ID" value="NZ_BAAAZI010000007.1"/>
</dbReference>
<name>A0ABP7YR14_9SPHI</name>
<organism evidence="1 2">
    <name type="scientific">Sphingobacterium kyonggiense</name>
    <dbReference type="NCBI Taxonomy" id="714075"/>
    <lineage>
        <taxon>Bacteria</taxon>
        <taxon>Pseudomonadati</taxon>
        <taxon>Bacteroidota</taxon>
        <taxon>Sphingobacteriia</taxon>
        <taxon>Sphingobacteriales</taxon>
        <taxon>Sphingobacteriaceae</taxon>
        <taxon>Sphingobacterium</taxon>
    </lineage>
</organism>
<comment type="caution">
    <text evidence="1">The sequence shown here is derived from an EMBL/GenBank/DDBJ whole genome shotgun (WGS) entry which is preliminary data.</text>
</comment>
<keyword evidence="1" id="KW-0808">Transferase</keyword>
<dbReference type="Proteomes" id="UP001500101">
    <property type="component" value="Unassembled WGS sequence"/>
</dbReference>
<reference evidence="2" key="1">
    <citation type="journal article" date="2019" name="Int. J. Syst. Evol. Microbiol.">
        <title>The Global Catalogue of Microorganisms (GCM) 10K type strain sequencing project: providing services to taxonomists for standard genome sequencing and annotation.</title>
        <authorList>
            <consortium name="The Broad Institute Genomics Platform"/>
            <consortium name="The Broad Institute Genome Sequencing Center for Infectious Disease"/>
            <person name="Wu L."/>
            <person name="Ma J."/>
        </authorList>
    </citation>
    <scope>NUCLEOTIDE SEQUENCE [LARGE SCALE GENOMIC DNA]</scope>
    <source>
        <strain evidence="2">JCM 16704</strain>
    </source>
</reference>
<sequence length="358" mass="40989">MDLQLIDSLLDDFTNQVPKLDLSYIKRLTTSTGIIQHASFNIPNYHHGYCLDDNARALLLLCLANNAKEIEIDTALISCYLSYIHYAQNSDGSFRNFMSYDLNFLDKQGSDDSLGRTIWALGTVLASDTLFAFHQITQEIFNKALPHLIELKSPRAVAYTILGLANYLETHPDDEHVLGEISTLCHFLALEFNVCADEEWSWFEEIISYDNAILPLAMLKTARILNNEEWLNIGLKSFTFLDQILYRKEYISTIGNQSWHAKSKDISEFGQQPVEIPSILLLYQEIEKTSPSKTWQSKIKLAFLWYLGWNDKQLSLYNPIDKSCYDGLEDYGVNQNQGAESNIAFWMSYILIKSNISS</sequence>
<dbReference type="EMBL" id="BAAAZI010000007">
    <property type="protein sequence ID" value="GAA4140023.1"/>
    <property type="molecule type" value="Genomic_DNA"/>
</dbReference>
<evidence type="ECO:0000313" key="1">
    <source>
        <dbReference type="EMBL" id="GAA4140023.1"/>
    </source>
</evidence>
<gene>
    <name evidence="1" type="ORF">GCM10022216_18780</name>
</gene>
<dbReference type="GO" id="GO:0016740">
    <property type="term" value="F:transferase activity"/>
    <property type="evidence" value="ECO:0007669"/>
    <property type="project" value="UniProtKB-KW"/>
</dbReference>
<accession>A0ABP7YR14</accession>
<proteinExistence type="predicted"/>
<protein>
    <submittedName>
        <fullName evidence="1">Glycosyl transferase</fullName>
    </submittedName>
</protein>